<organism evidence="1 2">
    <name type="scientific">Streptomyces durocortorensis</name>
    <dbReference type="NCBI Taxonomy" id="2811104"/>
    <lineage>
        <taxon>Bacteria</taxon>
        <taxon>Bacillati</taxon>
        <taxon>Actinomycetota</taxon>
        <taxon>Actinomycetes</taxon>
        <taxon>Kitasatosporales</taxon>
        <taxon>Streptomycetaceae</taxon>
        <taxon>Streptomyces</taxon>
    </lineage>
</organism>
<name>A0ABY9W3N9_9ACTN</name>
<evidence type="ECO:0000313" key="1">
    <source>
        <dbReference type="EMBL" id="WNF30089.1"/>
    </source>
</evidence>
<evidence type="ECO:0000313" key="2">
    <source>
        <dbReference type="Proteomes" id="UP001303236"/>
    </source>
</evidence>
<dbReference type="Proteomes" id="UP001303236">
    <property type="component" value="Chromosome"/>
</dbReference>
<protein>
    <recommendedName>
        <fullName evidence="3">Secreted protein</fullName>
    </recommendedName>
</protein>
<evidence type="ECO:0008006" key="3">
    <source>
        <dbReference type="Google" id="ProtNLM"/>
    </source>
</evidence>
<proteinExistence type="predicted"/>
<sequence length="128" mass="13169">MSKRRTRSLVPPWSRLLWLGALVFGLLYAHGLRADSSAGHTPPGSVAAVPVGHVHDRIQASFHDHGTDEDSAHVVQDCATGQPPAGFGILPPPVSPLDAEAVLAGTSKAAVTVLPAVGSGPTSAVLRM</sequence>
<reference evidence="1 2" key="1">
    <citation type="submission" date="2023-09" db="EMBL/GenBank/DDBJ databases">
        <title>Genome completion map analysis of the actinomycetes C11-1.</title>
        <authorList>
            <person name="Qin P."/>
            <person name="Guan P."/>
        </authorList>
    </citation>
    <scope>NUCLEOTIDE SEQUENCE [LARGE SCALE GENOMIC DNA]</scope>
    <source>
        <strain evidence="1 2">C11-1</strain>
    </source>
</reference>
<accession>A0ABY9W3N9</accession>
<dbReference type="EMBL" id="CP134500">
    <property type="protein sequence ID" value="WNF30089.1"/>
    <property type="molecule type" value="Genomic_DNA"/>
</dbReference>
<gene>
    <name evidence="1" type="ORF">RI138_26470</name>
</gene>
<keyword evidence="2" id="KW-1185">Reference proteome</keyword>